<dbReference type="CDD" id="cd11529">
    <property type="entry name" value="NTP-PPase_MazG_Cterm"/>
    <property type="match status" value="1"/>
</dbReference>
<evidence type="ECO:0000313" key="4">
    <source>
        <dbReference type="Proteomes" id="UP000199013"/>
    </source>
</evidence>
<dbReference type="GO" id="GO:0046052">
    <property type="term" value="P:UTP catabolic process"/>
    <property type="evidence" value="ECO:0007669"/>
    <property type="project" value="TreeGrafter"/>
</dbReference>
<feature type="domain" description="NTP pyrophosphohydrolase MazG-like" evidence="2">
    <location>
        <begin position="80"/>
        <end position="128"/>
    </location>
</feature>
<dbReference type="GO" id="GO:0046081">
    <property type="term" value="P:dUTP catabolic process"/>
    <property type="evidence" value="ECO:0007669"/>
    <property type="project" value="TreeGrafter"/>
</dbReference>
<dbReference type="PANTHER" id="PTHR30522:SF0">
    <property type="entry name" value="NUCLEOSIDE TRIPHOSPHATE PYROPHOSPHOHYDROLASE"/>
    <property type="match status" value="1"/>
</dbReference>
<organism evidence="3 4">
    <name type="scientific">Candidatus Protofrankia californiensis</name>
    <dbReference type="NCBI Taxonomy" id="1839754"/>
    <lineage>
        <taxon>Bacteria</taxon>
        <taxon>Bacillati</taxon>
        <taxon>Actinomycetota</taxon>
        <taxon>Actinomycetes</taxon>
        <taxon>Frankiales</taxon>
        <taxon>Frankiaceae</taxon>
        <taxon>Protofrankia</taxon>
    </lineage>
</organism>
<dbReference type="InterPro" id="IPR011551">
    <property type="entry name" value="NTP_PyrPHydrolase_MazG"/>
</dbReference>
<dbReference type="CDD" id="cd11528">
    <property type="entry name" value="NTP-PPase_MazG_Nterm"/>
    <property type="match status" value="1"/>
</dbReference>
<protein>
    <submittedName>
        <fullName evidence="3">MazG family protein</fullName>
    </submittedName>
</protein>
<evidence type="ECO:0000259" key="2">
    <source>
        <dbReference type="Pfam" id="PF03819"/>
    </source>
</evidence>
<reference evidence="4" key="1">
    <citation type="submission" date="2016-02" db="EMBL/GenBank/DDBJ databases">
        <authorList>
            <person name="Wibberg D."/>
        </authorList>
    </citation>
    <scope>NUCLEOTIDE SEQUENCE [LARGE SCALE GENOMIC DNA]</scope>
</reference>
<dbReference type="InterPro" id="IPR048015">
    <property type="entry name" value="NTP-PPase_MazG-like_N"/>
</dbReference>
<proteinExistence type="predicted"/>
<dbReference type="GO" id="GO:0046047">
    <property type="term" value="P:TTP catabolic process"/>
    <property type="evidence" value="ECO:0007669"/>
    <property type="project" value="TreeGrafter"/>
</dbReference>
<feature type="region of interest" description="Disordered" evidence="1">
    <location>
        <begin position="260"/>
        <end position="286"/>
    </location>
</feature>
<accession>A0A1C3NUZ9</accession>
<dbReference type="PANTHER" id="PTHR30522">
    <property type="entry name" value="NUCLEOSIDE TRIPHOSPHATE PYROPHOSPHOHYDROLASE"/>
    <property type="match status" value="1"/>
</dbReference>
<evidence type="ECO:0000256" key="1">
    <source>
        <dbReference type="SAM" id="MobiDB-lite"/>
    </source>
</evidence>
<dbReference type="InterPro" id="IPR004518">
    <property type="entry name" value="MazG-like_dom"/>
</dbReference>
<dbReference type="AlphaFoldDB" id="A0A1C3NUZ9"/>
<dbReference type="EMBL" id="FLUV01000471">
    <property type="protein sequence ID" value="SBW19260.1"/>
    <property type="molecule type" value="Genomic_DNA"/>
</dbReference>
<dbReference type="GO" id="GO:0046076">
    <property type="term" value="P:dTTP catabolic process"/>
    <property type="evidence" value="ECO:0007669"/>
    <property type="project" value="TreeGrafter"/>
</dbReference>
<gene>
    <name evidence="3" type="ORF">FDG2_1130</name>
</gene>
<dbReference type="Proteomes" id="UP000199013">
    <property type="component" value="Unassembled WGS sequence"/>
</dbReference>
<feature type="region of interest" description="Disordered" evidence="1">
    <location>
        <begin position="130"/>
        <end position="155"/>
    </location>
</feature>
<dbReference type="SUPFAM" id="SSF101386">
    <property type="entry name" value="all-alpha NTP pyrophosphatases"/>
    <property type="match status" value="1"/>
</dbReference>
<feature type="compositionally biased region" description="Basic and acidic residues" evidence="1">
    <location>
        <begin position="140"/>
        <end position="155"/>
    </location>
</feature>
<dbReference type="Gene3D" id="1.10.287.1080">
    <property type="entry name" value="MazG-like"/>
    <property type="match status" value="2"/>
</dbReference>
<dbReference type="GO" id="GO:0046061">
    <property type="term" value="P:dATP catabolic process"/>
    <property type="evidence" value="ECO:0007669"/>
    <property type="project" value="TreeGrafter"/>
</dbReference>
<feature type="compositionally biased region" description="Low complexity" evidence="1">
    <location>
        <begin position="270"/>
        <end position="286"/>
    </location>
</feature>
<dbReference type="GO" id="GO:0047429">
    <property type="term" value="F:nucleoside triphosphate diphosphatase activity"/>
    <property type="evidence" value="ECO:0007669"/>
    <property type="project" value="InterPro"/>
</dbReference>
<dbReference type="GO" id="GO:0006203">
    <property type="term" value="P:dGTP catabolic process"/>
    <property type="evidence" value="ECO:0007669"/>
    <property type="project" value="TreeGrafter"/>
</dbReference>
<evidence type="ECO:0000313" key="3">
    <source>
        <dbReference type="EMBL" id="SBW19260.1"/>
    </source>
</evidence>
<sequence length="357" mass="37466">MWLATPAGGMLGFGEVPRAGEVEPTGDRELLDVLAASAGVDLTVTVVQGSHDLPGARLLDAVAVMDRLRSPGGCPWDAEQTHTSLASYLLEEAYEAYQAIEDDNHADLREELGDVLMQVLFHARIAAEGNGRADGTSDGEAARDEAARDEGARNDETAWDIDDVAAGLTDKLVRRHPHVFGSVTVDGVAAVETNWDKIKDVEKGRRSVTEGIPLSQPALALAAKLQKRAVKVGVPVDLILATGRVSPAEAVADLVGDLARATDRPPTPAGTPAEAGTPATSGTPAETTIGDLLFAAVALARQAGVDPEAALRTSARRFRDTLAAAEDAIRTAGLDVRDAGADSWRTHWPSSEEIPAD</sequence>
<dbReference type="InterPro" id="IPR048011">
    <property type="entry name" value="NTP-PPase_MazG-like_C"/>
</dbReference>
<dbReference type="Pfam" id="PF03819">
    <property type="entry name" value="MazG"/>
    <property type="match status" value="1"/>
</dbReference>
<keyword evidence="4" id="KW-1185">Reference proteome</keyword>
<name>A0A1C3NUZ9_9ACTN</name>